<feature type="compositionally biased region" description="Basic and acidic residues" evidence="1">
    <location>
        <begin position="1"/>
        <end position="19"/>
    </location>
</feature>
<sequence>MEDDARTNSDAEAKEHESSTDDEIDRGLQSTNLHGKSPIFMPLKPPILRTLSLTAKDGINDFLKKYRKHVEIVNERRLIYKEDIHPPTVKSCITEDVLRGMSKYRLRQPASTITDGDIMSYLRSVQRREADVESSTDIKALLMSCSP</sequence>
<proteinExistence type="predicted"/>
<accession>A0A0G4J582</accession>
<feature type="region of interest" description="Disordered" evidence="1">
    <location>
        <begin position="1"/>
        <end position="37"/>
    </location>
</feature>
<dbReference type="Proteomes" id="UP000039324">
    <property type="component" value="Unassembled WGS sequence"/>
</dbReference>
<evidence type="ECO:0000313" key="3">
    <source>
        <dbReference type="Proteomes" id="UP000039324"/>
    </source>
</evidence>
<name>A0A0G4J582_PLABS</name>
<gene>
    <name evidence="2" type="ORF">PBRA_009138</name>
</gene>
<evidence type="ECO:0000313" key="2">
    <source>
        <dbReference type="EMBL" id="CEP02554.1"/>
    </source>
</evidence>
<organism evidence="2 3">
    <name type="scientific">Plasmodiophora brassicae</name>
    <name type="common">Clubroot disease agent</name>
    <dbReference type="NCBI Taxonomy" id="37360"/>
    <lineage>
        <taxon>Eukaryota</taxon>
        <taxon>Sar</taxon>
        <taxon>Rhizaria</taxon>
        <taxon>Endomyxa</taxon>
        <taxon>Phytomyxea</taxon>
        <taxon>Plasmodiophorida</taxon>
        <taxon>Plasmodiophoridae</taxon>
        <taxon>Plasmodiophora</taxon>
    </lineage>
</organism>
<dbReference type="AlphaFoldDB" id="A0A0G4J582"/>
<reference evidence="2 3" key="1">
    <citation type="submission" date="2015-02" db="EMBL/GenBank/DDBJ databases">
        <authorList>
            <person name="Chooi Y.-H."/>
        </authorList>
    </citation>
    <scope>NUCLEOTIDE SEQUENCE [LARGE SCALE GENOMIC DNA]</scope>
    <source>
        <strain evidence="2">E3</strain>
    </source>
</reference>
<keyword evidence="3" id="KW-1185">Reference proteome</keyword>
<protein>
    <submittedName>
        <fullName evidence="2">Uncharacterized protein</fullName>
    </submittedName>
</protein>
<dbReference type="EMBL" id="CDSF01000132">
    <property type="protein sequence ID" value="CEP02554.1"/>
    <property type="molecule type" value="Genomic_DNA"/>
</dbReference>
<evidence type="ECO:0000256" key="1">
    <source>
        <dbReference type="SAM" id="MobiDB-lite"/>
    </source>
</evidence>